<dbReference type="InParanoid" id="A0A165EPN2"/>
<dbReference type="AlphaFoldDB" id="A0A165EPN2"/>
<gene>
    <name evidence="2" type="ORF">EXIGLDRAFT_773633</name>
</gene>
<keyword evidence="1" id="KW-0472">Membrane</keyword>
<proteinExistence type="predicted"/>
<protein>
    <submittedName>
        <fullName evidence="2">Uncharacterized protein</fullName>
    </submittedName>
</protein>
<keyword evidence="1" id="KW-1133">Transmembrane helix</keyword>
<keyword evidence="3" id="KW-1185">Reference proteome</keyword>
<evidence type="ECO:0000313" key="3">
    <source>
        <dbReference type="Proteomes" id="UP000077266"/>
    </source>
</evidence>
<dbReference type="Proteomes" id="UP000077266">
    <property type="component" value="Unassembled WGS sequence"/>
</dbReference>
<organism evidence="2 3">
    <name type="scientific">Exidia glandulosa HHB12029</name>
    <dbReference type="NCBI Taxonomy" id="1314781"/>
    <lineage>
        <taxon>Eukaryota</taxon>
        <taxon>Fungi</taxon>
        <taxon>Dikarya</taxon>
        <taxon>Basidiomycota</taxon>
        <taxon>Agaricomycotina</taxon>
        <taxon>Agaricomycetes</taxon>
        <taxon>Auriculariales</taxon>
        <taxon>Exidiaceae</taxon>
        <taxon>Exidia</taxon>
    </lineage>
</organism>
<sequence length="113" mass="12556">MAYGVHATLYITALTYLWSRRAQDWRWIVYASLVFAVASFGVGNAMQFSEMTYVDAACVEGSKLEGPGAYAALNGGVHPVTISRTAFALGCWLQDGLLLYRVWFIFDRSYIAV</sequence>
<keyword evidence="1" id="KW-0812">Transmembrane</keyword>
<reference evidence="2 3" key="1">
    <citation type="journal article" date="2016" name="Mol. Biol. Evol.">
        <title>Comparative Genomics of Early-Diverging Mushroom-Forming Fungi Provides Insights into the Origins of Lignocellulose Decay Capabilities.</title>
        <authorList>
            <person name="Nagy L.G."/>
            <person name="Riley R."/>
            <person name="Tritt A."/>
            <person name="Adam C."/>
            <person name="Daum C."/>
            <person name="Floudas D."/>
            <person name="Sun H."/>
            <person name="Yadav J.S."/>
            <person name="Pangilinan J."/>
            <person name="Larsson K.H."/>
            <person name="Matsuura K."/>
            <person name="Barry K."/>
            <person name="Labutti K."/>
            <person name="Kuo R."/>
            <person name="Ohm R.A."/>
            <person name="Bhattacharya S.S."/>
            <person name="Shirouzu T."/>
            <person name="Yoshinaga Y."/>
            <person name="Martin F.M."/>
            <person name="Grigoriev I.V."/>
            <person name="Hibbett D.S."/>
        </authorList>
    </citation>
    <scope>NUCLEOTIDE SEQUENCE [LARGE SCALE GENOMIC DNA]</scope>
    <source>
        <strain evidence="2 3">HHB12029</strain>
    </source>
</reference>
<accession>A0A165EPN2</accession>
<evidence type="ECO:0000313" key="2">
    <source>
        <dbReference type="EMBL" id="KZV87421.1"/>
    </source>
</evidence>
<name>A0A165EPN2_EXIGL</name>
<feature type="transmembrane region" description="Helical" evidence="1">
    <location>
        <begin position="27"/>
        <end position="46"/>
    </location>
</feature>
<evidence type="ECO:0000256" key="1">
    <source>
        <dbReference type="SAM" id="Phobius"/>
    </source>
</evidence>
<dbReference type="EMBL" id="KV426125">
    <property type="protein sequence ID" value="KZV87421.1"/>
    <property type="molecule type" value="Genomic_DNA"/>
</dbReference>